<comment type="caution">
    <text evidence="2">The sequence shown here is derived from an EMBL/GenBank/DDBJ whole genome shotgun (WGS) entry which is preliminary data.</text>
</comment>
<proteinExistence type="predicted"/>
<feature type="compositionally biased region" description="Basic and acidic residues" evidence="1">
    <location>
        <begin position="417"/>
        <end position="427"/>
    </location>
</feature>
<accession>A0ABW1J961</accession>
<dbReference type="EMBL" id="JBHSRD010000002">
    <property type="protein sequence ID" value="MFC6005762.1"/>
    <property type="molecule type" value="Genomic_DNA"/>
</dbReference>
<dbReference type="Gene3D" id="3.40.190.10">
    <property type="entry name" value="Periplasmic binding protein-like II"/>
    <property type="match status" value="2"/>
</dbReference>
<dbReference type="RefSeq" id="WP_345716639.1">
    <property type="nucleotide sequence ID" value="NZ_BAABFP010000005.1"/>
</dbReference>
<reference evidence="3" key="1">
    <citation type="journal article" date="2019" name="Int. J. Syst. Evol. Microbiol.">
        <title>The Global Catalogue of Microorganisms (GCM) 10K type strain sequencing project: providing services to taxonomists for standard genome sequencing and annotation.</title>
        <authorList>
            <consortium name="The Broad Institute Genomics Platform"/>
            <consortium name="The Broad Institute Genome Sequencing Center for Infectious Disease"/>
            <person name="Wu L."/>
            <person name="Ma J."/>
        </authorList>
    </citation>
    <scope>NUCLEOTIDE SEQUENCE [LARGE SCALE GENOMIC DNA]</scope>
    <source>
        <strain evidence="3">KACC 14249</strain>
    </source>
</reference>
<dbReference type="Proteomes" id="UP001596189">
    <property type="component" value="Unassembled WGS sequence"/>
</dbReference>
<evidence type="ECO:0000313" key="3">
    <source>
        <dbReference type="Proteomes" id="UP001596189"/>
    </source>
</evidence>
<dbReference type="InterPro" id="IPR006059">
    <property type="entry name" value="SBP"/>
</dbReference>
<dbReference type="SUPFAM" id="SSF53850">
    <property type="entry name" value="Periplasmic binding protein-like II"/>
    <property type="match status" value="1"/>
</dbReference>
<gene>
    <name evidence="2" type="ORF">ACFQDO_01355</name>
</gene>
<dbReference type="InterPro" id="IPR050490">
    <property type="entry name" value="Bact_solute-bd_prot1"/>
</dbReference>
<protein>
    <submittedName>
        <fullName evidence="2">ABC transporter substrate-binding protein</fullName>
    </submittedName>
</protein>
<dbReference type="Pfam" id="PF01547">
    <property type="entry name" value="SBP_bac_1"/>
    <property type="match status" value="1"/>
</dbReference>
<keyword evidence="3" id="KW-1185">Reference proteome</keyword>
<organism evidence="2 3">
    <name type="scientific">Angustibacter luteus</name>
    <dbReference type="NCBI Taxonomy" id="658456"/>
    <lineage>
        <taxon>Bacteria</taxon>
        <taxon>Bacillati</taxon>
        <taxon>Actinomycetota</taxon>
        <taxon>Actinomycetes</taxon>
        <taxon>Kineosporiales</taxon>
        <taxon>Kineosporiaceae</taxon>
    </lineage>
</organism>
<feature type="region of interest" description="Disordered" evidence="1">
    <location>
        <begin position="407"/>
        <end position="427"/>
    </location>
</feature>
<name>A0ABW1J961_9ACTN</name>
<evidence type="ECO:0000313" key="2">
    <source>
        <dbReference type="EMBL" id="MFC6005762.1"/>
    </source>
</evidence>
<evidence type="ECO:0000256" key="1">
    <source>
        <dbReference type="SAM" id="MobiDB-lite"/>
    </source>
</evidence>
<sequence length="427" mass="44959">MGAGLTALVTMTACSGSSGESAAPTPKGSASGTLNVVVSSATGSDAGFKAVNQAFIAKYPGVKINFTAVPNENYAQAHASRLTAGSIDVGLAGPKELPSYVPAGNEGDDARLADQGGYVDLTNQAFMKKYNPTVLDQIKYKGKNYTVPTGLSYYSGMFYNKKIFADNGIKIPTTWTELMAACETLKAKGIVPLGIGGKDSAGLNMLGVVQSLYPTAQAKDDLAKGLYGGTVKLNDGKQLQVLQNVQKLYSYAEPNFAGVNYATMTADFVNGKLAMMSDGTWNTTTIQQAGGSKLDFGYFPLPASDNAADNKYLGGKVELTLAIPSNAKNKSAAIEYLSFFTDNYQLFDDEAGFAPSVTGAKSNPFYTDIAKYTSTFEPAWDTVWIPNTKAGAAAQNPFNWAGIAPMGKSDPQGAADASEKDWQAGLK</sequence>
<dbReference type="PANTHER" id="PTHR43649">
    <property type="entry name" value="ARABINOSE-BINDING PROTEIN-RELATED"/>
    <property type="match status" value="1"/>
</dbReference>